<dbReference type="HOGENOM" id="CLU_083466_4_0_10"/>
<organism evidence="2 3">
    <name type="scientific">Leadbetterella byssophila (strain DSM 17132 / JCM 16389 / KACC 11308 / NBRC 106382 / 4M15)</name>
    <dbReference type="NCBI Taxonomy" id="649349"/>
    <lineage>
        <taxon>Bacteria</taxon>
        <taxon>Pseudomonadati</taxon>
        <taxon>Bacteroidota</taxon>
        <taxon>Cytophagia</taxon>
        <taxon>Cytophagales</taxon>
        <taxon>Leadbetterellaceae</taxon>
        <taxon>Leadbetterella</taxon>
    </lineage>
</organism>
<accession>E4RTJ2</accession>
<gene>
    <name evidence="2" type="ordered locus">Lbys_1127</name>
</gene>
<dbReference type="RefSeq" id="WP_013407899.1">
    <property type="nucleotide sequence ID" value="NC_014655.1"/>
</dbReference>
<dbReference type="InterPro" id="IPR036568">
    <property type="entry name" value="GGCT-like_sf"/>
</dbReference>
<protein>
    <submittedName>
        <fullName evidence="2">AIG2 family protein</fullName>
    </submittedName>
</protein>
<dbReference type="OrthoDB" id="482277at2"/>
<dbReference type="InterPro" id="IPR009288">
    <property type="entry name" value="AIG2-like_dom"/>
</dbReference>
<evidence type="ECO:0000313" key="2">
    <source>
        <dbReference type="EMBL" id="ADQ16849.1"/>
    </source>
</evidence>
<dbReference type="Gene3D" id="3.10.490.10">
    <property type="entry name" value="Gamma-glutamyl cyclotransferase-like"/>
    <property type="match status" value="1"/>
</dbReference>
<dbReference type="SUPFAM" id="SSF110857">
    <property type="entry name" value="Gamma-glutamyl cyclotransferase-like"/>
    <property type="match status" value="1"/>
</dbReference>
<evidence type="ECO:0000259" key="1">
    <source>
        <dbReference type="Pfam" id="PF06094"/>
    </source>
</evidence>
<feature type="domain" description="Gamma-glutamylcyclotransferase AIG2-like" evidence="1">
    <location>
        <begin position="11"/>
        <end position="129"/>
    </location>
</feature>
<proteinExistence type="predicted"/>
<dbReference type="Pfam" id="PF06094">
    <property type="entry name" value="GGACT"/>
    <property type="match status" value="1"/>
</dbReference>
<dbReference type="eggNOG" id="COG2105">
    <property type="taxonomic scope" value="Bacteria"/>
</dbReference>
<dbReference type="CDD" id="cd06661">
    <property type="entry name" value="GGCT_like"/>
    <property type="match status" value="1"/>
</dbReference>
<name>E4RTJ2_LEAB4</name>
<dbReference type="KEGG" id="lby:Lbys_1127"/>
<dbReference type="Proteomes" id="UP000007435">
    <property type="component" value="Chromosome"/>
</dbReference>
<dbReference type="InterPro" id="IPR013024">
    <property type="entry name" value="GGCT-like"/>
</dbReference>
<dbReference type="STRING" id="649349.Lbys_1127"/>
<reference evidence="2 3" key="2">
    <citation type="journal article" date="2011" name="Stand. Genomic Sci.">
        <title>Complete genome sequence of Leadbetterella byssophila type strain (4M15).</title>
        <authorList>
            <person name="Abt B."/>
            <person name="Teshima H."/>
            <person name="Lucas S."/>
            <person name="Lapidus A."/>
            <person name="Del Rio T.G."/>
            <person name="Nolan M."/>
            <person name="Tice H."/>
            <person name="Cheng J.F."/>
            <person name="Pitluck S."/>
            <person name="Liolios K."/>
            <person name="Pagani I."/>
            <person name="Ivanova N."/>
            <person name="Mavromatis K."/>
            <person name="Pati A."/>
            <person name="Tapia R."/>
            <person name="Han C."/>
            <person name="Goodwin L."/>
            <person name="Chen A."/>
            <person name="Palaniappan K."/>
            <person name="Land M."/>
            <person name="Hauser L."/>
            <person name="Chang Y.J."/>
            <person name="Jeffries C.D."/>
            <person name="Rohde M."/>
            <person name="Goker M."/>
            <person name="Tindall B.J."/>
            <person name="Detter J.C."/>
            <person name="Woyke T."/>
            <person name="Bristow J."/>
            <person name="Eisen J.A."/>
            <person name="Markowitz V."/>
            <person name="Hugenholtz P."/>
            <person name="Klenk H.P."/>
            <person name="Kyrpides N.C."/>
        </authorList>
    </citation>
    <scope>NUCLEOTIDE SEQUENCE [LARGE SCALE GENOMIC DNA]</scope>
    <source>
        <strain evidence="3">DSM 17132 / JCM 16389 / KACC 11308 / NBRC 106382 / 4M15</strain>
    </source>
</reference>
<dbReference type="AlphaFoldDB" id="E4RTJ2"/>
<evidence type="ECO:0000313" key="3">
    <source>
        <dbReference type="Proteomes" id="UP000007435"/>
    </source>
</evidence>
<keyword evidence="3" id="KW-1185">Reference proteome</keyword>
<sequence>MQRDAGEINKLFVYGTLMLKFPKNPLFTLLNKHLITREQAFVNGQLYLLGAYPGMIKGNGKTEGELLTLNNFNELLPVLDEYEEFYANQPERSLYIREITFASTKDEKVHKCWTYWYQKEVKPNDYIVSGRFW</sequence>
<dbReference type="EMBL" id="CP002305">
    <property type="protein sequence ID" value="ADQ16849.1"/>
    <property type="molecule type" value="Genomic_DNA"/>
</dbReference>
<reference key="1">
    <citation type="submission" date="2010-11" db="EMBL/GenBank/DDBJ databases">
        <title>The complete genome of Leadbetterella byssophila DSM 17132.</title>
        <authorList>
            <consortium name="US DOE Joint Genome Institute (JGI-PGF)"/>
            <person name="Lucas S."/>
            <person name="Copeland A."/>
            <person name="Lapidus A."/>
            <person name="Glavina del Rio T."/>
            <person name="Dalin E."/>
            <person name="Tice H."/>
            <person name="Bruce D."/>
            <person name="Goodwin L."/>
            <person name="Pitluck S."/>
            <person name="Kyrpides N."/>
            <person name="Mavromatis K."/>
            <person name="Ivanova N."/>
            <person name="Teshima H."/>
            <person name="Brettin T."/>
            <person name="Detter J.C."/>
            <person name="Han C."/>
            <person name="Tapia R."/>
            <person name="Land M."/>
            <person name="Hauser L."/>
            <person name="Markowitz V."/>
            <person name="Cheng J.-F."/>
            <person name="Hugenholtz P."/>
            <person name="Woyke T."/>
            <person name="Wu D."/>
            <person name="Tindall B."/>
            <person name="Pomrenke H.G."/>
            <person name="Brambilla E."/>
            <person name="Klenk H.-P."/>
            <person name="Eisen J.A."/>
        </authorList>
    </citation>
    <scope>NUCLEOTIDE SEQUENCE [LARGE SCALE GENOMIC DNA]</scope>
    <source>
        <strain>DSM 17132</strain>
    </source>
</reference>